<dbReference type="Proteomes" id="UP001322219">
    <property type="component" value="Segment"/>
</dbReference>
<evidence type="ECO:0000313" key="2">
    <source>
        <dbReference type="Proteomes" id="UP001322219"/>
    </source>
</evidence>
<accession>A0ABZ0QYQ4</accession>
<protein>
    <submittedName>
        <fullName evidence="1">Uncharacterized protein</fullName>
    </submittedName>
</protein>
<name>A0ABZ0QYQ4_9CAUD</name>
<reference evidence="1 2" key="1">
    <citation type="submission" date="2023-10" db="EMBL/GenBank/DDBJ databases">
        <title>Genome Sequence of the Siphoviridae Staphylococcus aureus Phage MVC_VPHSA1.</title>
        <authorList>
            <person name="Deepak S.J."/>
            <person name="Porteen K."/>
            <person name="Wilfred R."/>
            <person name="Anbazhagan S."/>
            <person name="Elango A."/>
            <person name="Senthil Kumar T."/>
            <person name="Narendra B."/>
            <person name="Sureshkannan S."/>
            <person name="Nithya Quintoil M."/>
            <person name="Charley C.A."/>
            <person name="Teresa S."/>
            <person name="Raghavendra A.G."/>
        </authorList>
    </citation>
    <scope>NUCLEOTIDE SEQUENCE [LARGE SCALE GENOMIC DNA]</scope>
</reference>
<organism evidence="1 2">
    <name type="scientific">Staphylococcus phage MVC_VPHSA1</name>
    <dbReference type="NCBI Taxonomy" id="3088876"/>
    <lineage>
        <taxon>Viruses</taxon>
        <taxon>Duplodnaviria</taxon>
        <taxon>Heunggongvirae</taxon>
        <taxon>Uroviricota</taxon>
        <taxon>Caudoviricetes</taxon>
        <taxon>Ehrlichviridae</taxon>
        <taxon>Chennaivirus</taxon>
        <taxon>Chennaivirus MVCVPHSA1</taxon>
    </lineage>
</organism>
<proteinExistence type="predicted"/>
<keyword evidence="2" id="KW-1185">Reference proteome</keyword>
<sequence>MSLTLKCATDSRDSMICEALPKRVSTQLLLMKTVS</sequence>
<gene>
    <name evidence="1" type="ORF">FBHYGVHD_CDS0015</name>
</gene>
<dbReference type="EMBL" id="OR670591">
    <property type="protein sequence ID" value="WPF64862.1"/>
    <property type="molecule type" value="Genomic_DNA"/>
</dbReference>
<evidence type="ECO:0000313" key="1">
    <source>
        <dbReference type="EMBL" id="WPF64862.1"/>
    </source>
</evidence>